<dbReference type="InterPro" id="IPR002172">
    <property type="entry name" value="LDrepeatLR_classA_rpt"/>
</dbReference>
<evidence type="ECO:0000313" key="15">
    <source>
        <dbReference type="EMBL" id="EKC18912.1"/>
    </source>
</evidence>
<dbReference type="SMART" id="SM00645">
    <property type="entry name" value="Pept_C1"/>
    <property type="match status" value="1"/>
</dbReference>
<dbReference type="InterPro" id="IPR025661">
    <property type="entry name" value="Pept_asp_AS"/>
</dbReference>
<keyword evidence="6" id="KW-0378">Hydrolase</keyword>
<organism evidence="15">
    <name type="scientific">Magallana gigas</name>
    <name type="common">Pacific oyster</name>
    <name type="synonym">Crassostrea gigas</name>
    <dbReference type="NCBI Taxonomy" id="29159"/>
    <lineage>
        <taxon>Eukaryota</taxon>
        <taxon>Metazoa</taxon>
        <taxon>Spiralia</taxon>
        <taxon>Lophotrochozoa</taxon>
        <taxon>Mollusca</taxon>
        <taxon>Bivalvia</taxon>
        <taxon>Autobranchia</taxon>
        <taxon>Pteriomorphia</taxon>
        <taxon>Ostreida</taxon>
        <taxon>Ostreoidea</taxon>
        <taxon>Ostreidae</taxon>
        <taxon>Magallana</taxon>
    </lineage>
</organism>
<dbReference type="InterPro" id="IPR013128">
    <property type="entry name" value="Peptidase_C1A"/>
</dbReference>
<evidence type="ECO:0000256" key="13">
    <source>
        <dbReference type="SAM" id="Phobius"/>
    </source>
</evidence>
<evidence type="ECO:0000256" key="4">
    <source>
        <dbReference type="ARBA" id="ARBA00022670"/>
    </source>
</evidence>
<dbReference type="InParanoid" id="K1P5K4"/>
<dbReference type="FunFam" id="3.90.70.10:FF:000060">
    <property type="entry name" value="Cathepsin Z"/>
    <property type="match status" value="1"/>
</dbReference>
<keyword evidence="5" id="KW-0732">Signal</keyword>
<dbReference type="InterPro" id="IPR000668">
    <property type="entry name" value="Peptidase_C1A_C"/>
</dbReference>
<feature type="transmembrane region" description="Helical" evidence="13">
    <location>
        <begin position="200"/>
        <end position="223"/>
    </location>
</feature>
<evidence type="ECO:0000256" key="9">
    <source>
        <dbReference type="ARBA" id="ARBA00023157"/>
    </source>
</evidence>
<evidence type="ECO:0000256" key="10">
    <source>
        <dbReference type="ARBA" id="ARBA00023180"/>
    </source>
</evidence>
<dbReference type="PROSITE" id="PS50068">
    <property type="entry name" value="LDLRA_2"/>
    <property type="match status" value="1"/>
</dbReference>
<accession>K1P5K4</accession>
<feature type="region of interest" description="Disordered" evidence="12">
    <location>
        <begin position="328"/>
        <end position="353"/>
    </location>
</feature>
<dbReference type="HOGENOM" id="CLU_401848_0_0_1"/>
<comment type="caution">
    <text evidence="11">Lacks conserved residue(s) required for the propagation of feature annotation.</text>
</comment>
<keyword evidence="8" id="KW-0865">Zymogen</keyword>
<evidence type="ECO:0000256" key="2">
    <source>
        <dbReference type="ARBA" id="ARBA00008455"/>
    </source>
</evidence>
<keyword evidence="10" id="KW-0325">Glycoprotein</keyword>
<feature type="region of interest" description="Disordered" evidence="12">
    <location>
        <begin position="241"/>
        <end position="263"/>
    </location>
</feature>
<evidence type="ECO:0000256" key="3">
    <source>
        <dbReference type="ARBA" id="ARBA00012516"/>
    </source>
</evidence>
<dbReference type="CDD" id="cd00112">
    <property type="entry name" value="LDLa"/>
    <property type="match status" value="1"/>
</dbReference>
<evidence type="ECO:0000256" key="5">
    <source>
        <dbReference type="ARBA" id="ARBA00022729"/>
    </source>
</evidence>
<dbReference type="PANTHER" id="PTHR12411">
    <property type="entry name" value="CYSTEINE PROTEASE FAMILY C1-RELATED"/>
    <property type="match status" value="1"/>
</dbReference>
<keyword evidence="4" id="KW-0645">Protease</keyword>
<dbReference type="InterPro" id="IPR033157">
    <property type="entry name" value="CTSZ"/>
</dbReference>
<evidence type="ECO:0000256" key="8">
    <source>
        <dbReference type="ARBA" id="ARBA00023145"/>
    </source>
</evidence>
<dbReference type="SUPFAM" id="SSF54001">
    <property type="entry name" value="Cysteine proteinases"/>
    <property type="match status" value="1"/>
</dbReference>
<feature type="disulfide bond" evidence="11">
    <location>
        <begin position="170"/>
        <end position="185"/>
    </location>
</feature>
<feature type="region of interest" description="Disordered" evidence="12">
    <location>
        <begin position="284"/>
        <end position="315"/>
    </location>
</feature>
<keyword evidence="9 11" id="KW-1015">Disulfide bond</keyword>
<keyword evidence="7" id="KW-0788">Thiol protease</keyword>
<dbReference type="Gene3D" id="4.10.400.10">
    <property type="entry name" value="Low-density Lipoprotein Receptor"/>
    <property type="match status" value="1"/>
</dbReference>
<dbReference type="Pfam" id="PF00112">
    <property type="entry name" value="Peptidase_C1"/>
    <property type="match status" value="1"/>
</dbReference>
<dbReference type="EMBL" id="JH816256">
    <property type="protein sequence ID" value="EKC18912.1"/>
    <property type="molecule type" value="Genomic_DNA"/>
</dbReference>
<dbReference type="Gene3D" id="3.90.70.10">
    <property type="entry name" value="Cysteine proteinases"/>
    <property type="match status" value="1"/>
</dbReference>
<dbReference type="GO" id="GO:0016807">
    <property type="term" value="F:cysteine-type carboxypeptidase activity"/>
    <property type="evidence" value="ECO:0007669"/>
    <property type="project" value="UniProtKB-EC"/>
</dbReference>
<keyword evidence="13" id="KW-0812">Transmembrane</keyword>
<protein>
    <recommendedName>
        <fullName evidence="3">cathepsin X</fullName>
        <ecNumber evidence="3">3.4.18.1</ecNumber>
    </recommendedName>
</protein>
<dbReference type="PROSITE" id="PS00640">
    <property type="entry name" value="THIOL_PROTEASE_ASN"/>
    <property type="match status" value="1"/>
</dbReference>
<dbReference type="InterPro" id="IPR036055">
    <property type="entry name" value="LDL_receptor-like_sf"/>
</dbReference>
<comment type="similarity">
    <text evidence="2">Belongs to the peptidase C1 family.</text>
</comment>
<feature type="domain" description="Peptidase C1A papain C-terminal" evidence="14">
    <location>
        <begin position="455"/>
        <end position="671"/>
    </location>
</feature>
<dbReference type="InterPro" id="IPR038765">
    <property type="entry name" value="Papain-like_cys_pep_sf"/>
</dbReference>
<evidence type="ECO:0000256" key="12">
    <source>
        <dbReference type="SAM" id="MobiDB-lite"/>
    </source>
</evidence>
<proteinExistence type="inferred from homology"/>
<name>K1P5K4_MAGGI</name>
<evidence type="ECO:0000256" key="7">
    <source>
        <dbReference type="ARBA" id="ARBA00022807"/>
    </source>
</evidence>
<dbReference type="CDD" id="cd02698">
    <property type="entry name" value="Peptidase_C1A_CathepsinX"/>
    <property type="match status" value="1"/>
</dbReference>
<evidence type="ECO:0000256" key="11">
    <source>
        <dbReference type="PROSITE-ProRule" id="PRU00124"/>
    </source>
</evidence>
<evidence type="ECO:0000256" key="1">
    <source>
        <dbReference type="ARBA" id="ARBA00001594"/>
    </source>
</evidence>
<keyword evidence="13" id="KW-0472">Membrane</keyword>
<evidence type="ECO:0000259" key="14">
    <source>
        <dbReference type="SMART" id="SM00645"/>
    </source>
</evidence>
<dbReference type="GO" id="GO:0006508">
    <property type="term" value="P:proteolysis"/>
    <property type="evidence" value="ECO:0007669"/>
    <property type="project" value="UniProtKB-KW"/>
</dbReference>
<sequence>MLLLRKFHSVCSFTYSKREKIDVVSLDYQKKGYDKCEYLIKAPPDSNIIALNFTDLVGFQSIVSGTVSHAQRNQVGSDPEDLLPCLPPELTISDETQGHHGLVGSRICKSQNYQTPHVFHFKSNVLKIIYVWVEDEQSGFTLDINFHQSFNNCVFTCDGTRCLENKSLICDQVYHCKDKTDENNCPQSSVGTASTTVTRVVVIIVTITLMPVLAILICVASPCKSTRRMLRRWTNRDHGDVENRQLRPRSQVSEGGFGGAATSTSCVSASQEFSDPQEALLRERQTQKHSMQADMTISLPPQIPISQDGEEGYQQSQKTLKYLRKSDGYQHCFRPPPNRTVHDKESPPPYYSHSASAIDKVGHSPLKVGGSPNSRTTSSDMLSRSYTMDAAKSVVVSVCLLGAVLSQSNWISLQEAKKLNGKACFKKMFPEEIRVGFFCSLRLSHRELLCYTLGVDVSVVSRPDCGSCWGMGSTSALADRINIKRKGAWPSAYLSVQNVIDCGNAGSCEGGDDVGVWKYAHSHGIPDETCNNYQAKDQKCDTFNQCGTCVTFGKCFQLSNYTLWKVSDYGTVKGRDKMMAEIYKNGPISCGIDATEKLEAYQGGIYTEKKMLPEVNHIVSVAGWGVDPATKTEFWIVRNSWGDPWGEHGWLRIVTSAYNGGKGNDYNLAIESRCAYGDPIIPPGY</sequence>
<keyword evidence="13" id="KW-1133">Transmembrane helix</keyword>
<dbReference type="SMART" id="SM00192">
    <property type="entry name" value="LDLa"/>
    <property type="match status" value="1"/>
</dbReference>
<comment type="catalytic activity">
    <reaction evidence="1">
        <text>Release of C-terminal amino acid residues with broad specificity, but lacks action on C-terminal proline. Shows weak endopeptidase activity.</text>
        <dbReference type="EC" id="3.4.18.1"/>
    </reaction>
</comment>
<dbReference type="AlphaFoldDB" id="K1P5K4"/>
<dbReference type="EC" id="3.4.18.1" evidence="3"/>
<evidence type="ECO:0000256" key="6">
    <source>
        <dbReference type="ARBA" id="ARBA00022801"/>
    </source>
</evidence>
<gene>
    <name evidence="15" type="ORF">CGI_10010480</name>
</gene>
<reference evidence="15" key="1">
    <citation type="journal article" date="2012" name="Nature">
        <title>The oyster genome reveals stress adaptation and complexity of shell formation.</title>
        <authorList>
            <person name="Zhang G."/>
            <person name="Fang X."/>
            <person name="Guo X."/>
            <person name="Li L."/>
            <person name="Luo R."/>
            <person name="Xu F."/>
            <person name="Yang P."/>
            <person name="Zhang L."/>
            <person name="Wang X."/>
            <person name="Qi H."/>
            <person name="Xiong Z."/>
            <person name="Que H."/>
            <person name="Xie Y."/>
            <person name="Holland P.W."/>
            <person name="Paps J."/>
            <person name="Zhu Y."/>
            <person name="Wu F."/>
            <person name="Chen Y."/>
            <person name="Wang J."/>
            <person name="Peng C."/>
            <person name="Meng J."/>
            <person name="Yang L."/>
            <person name="Liu J."/>
            <person name="Wen B."/>
            <person name="Zhang N."/>
            <person name="Huang Z."/>
            <person name="Zhu Q."/>
            <person name="Feng Y."/>
            <person name="Mount A."/>
            <person name="Hedgecock D."/>
            <person name="Xu Z."/>
            <person name="Liu Y."/>
            <person name="Domazet-Loso T."/>
            <person name="Du Y."/>
            <person name="Sun X."/>
            <person name="Zhang S."/>
            <person name="Liu B."/>
            <person name="Cheng P."/>
            <person name="Jiang X."/>
            <person name="Li J."/>
            <person name="Fan D."/>
            <person name="Wang W."/>
            <person name="Fu W."/>
            <person name="Wang T."/>
            <person name="Wang B."/>
            <person name="Zhang J."/>
            <person name="Peng Z."/>
            <person name="Li Y."/>
            <person name="Li N."/>
            <person name="Wang J."/>
            <person name="Chen M."/>
            <person name="He Y."/>
            <person name="Tan F."/>
            <person name="Song X."/>
            <person name="Zheng Q."/>
            <person name="Huang R."/>
            <person name="Yang H."/>
            <person name="Du X."/>
            <person name="Chen L."/>
            <person name="Yang M."/>
            <person name="Gaffney P.M."/>
            <person name="Wang S."/>
            <person name="Luo L."/>
            <person name="She Z."/>
            <person name="Ming Y."/>
            <person name="Huang W."/>
            <person name="Zhang S."/>
            <person name="Huang B."/>
            <person name="Zhang Y."/>
            <person name="Qu T."/>
            <person name="Ni P."/>
            <person name="Miao G."/>
            <person name="Wang J."/>
            <person name="Wang Q."/>
            <person name="Steinberg C.E."/>
            <person name="Wang H."/>
            <person name="Li N."/>
            <person name="Qian L."/>
            <person name="Zhang G."/>
            <person name="Li Y."/>
            <person name="Yang H."/>
            <person name="Liu X."/>
            <person name="Wang J."/>
            <person name="Yin Y."/>
            <person name="Wang J."/>
        </authorList>
    </citation>
    <scope>NUCLEOTIDE SEQUENCE [LARGE SCALE GENOMIC DNA]</scope>
    <source>
        <strain evidence="15">05x7-T-G4-1.051#20</strain>
    </source>
</reference>